<dbReference type="EMBL" id="MN103533">
    <property type="protein sequence ID" value="QEA10796.1"/>
    <property type="molecule type" value="Genomic_DNA"/>
</dbReference>
<accession>A0A6M2YSS5</accession>
<dbReference type="Proteomes" id="UP000501191">
    <property type="component" value="Segment"/>
</dbReference>
<reference evidence="1 2" key="1">
    <citation type="journal article" date="2020" name="PLoS ONE">
        <title>Weirdo19ES is a novel singleton mycobacteriophage that selects for glycolipid deficient phage-resistant M. smegmatis mutants.</title>
        <authorList>
            <person name="Suarez C.A."/>
            <person name="Franceschelli J.J."/>
            <person name="Tasselli S.E."/>
            <person name="Morbidoni H.R."/>
        </authorList>
    </citation>
    <scope>NUCLEOTIDE SEQUENCE [LARGE SCALE GENOMIC DNA]</scope>
</reference>
<proteinExistence type="predicted"/>
<organism evidence="1 2">
    <name type="scientific">Mycobacterium phage Weirdo19</name>
    <dbReference type="NCBI Taxonomy" id="2601610"/>
    <lineage>
        <taxon>Viruses</taxon>
        <taxon>Duplodnaviria</taxon>
        <taxon>Heunggongvirae</taxon>
        <taxon>Uroviricota</taxon>
        <taxon>Caudoviricetes</taxon>
        <taxon>Rosariovirus</taxon>
        <taxon>Rosariovirus Weirdo19ES</taxon>
    </lineage>
</organism>
<keyword evidence="2" id="KW-1185">Reference proteome</keyword>
<dbReference type="KEGG" id="vg:63911464"/>
<dbReference type="GeneID" id="63911464"/>
<protein>
    <submittedName>
        <fullName evidence="1">Holin</fullName>
    </submittedName>
</protein>
<evidence type="ECO:0000313" key="2">
    <source>
        <dbReference type="Proteomes" id="UP000501191"/>
    </source>
</evidence>
<evidence type="ECO:0000313" key="1">
    <source>
        <dbReference type="EMBL" id="QEA10796.1"/>
    </source>
</evidence>
<sequence length="65" mass="7093">MSAYLKAILAFVSLLVTNIAADLTAGGQPWPTDGGEWARWLLTITLGTWLVYQLPNSAHPRTPRA</sequence>
<name>A0A6M2YSS5_9CAUD</name>
<dbReference type="RefSeq" id="YP_010050729.1">
    <property type="nucleotide sequence ID" value="NC_054433.1"/>
</dbReference>